<evidence type="ECO:0000256" key="4">
    <source>
        <dbReference type="ARBA" id="ARBA00022723"/>
    </source>
</evidence>
<dbReference type="InterPro" id="IPR022683">
    <property type="entry name" value="Calpain_III"/>
</dbReference>
<evidence type="ECO:0000256" key="12">
    <source>
        <dbReference type="SAM" id="MobiDB-lite"/>
    </source>
</evidence>
<dbReference type="PANTHER" id="PTHR10183">
    <property type="entry name" value="CALPAIN"/>
    <property type="match status" value="1"/>
</dbReference>
<evidence type="ECO:0000256" key="2">
    <source>
        <dbReference type="ARBA" id="ARBA00022553"/>
    </source>
</evidence>
<dbReference type="InterPro" id="IPR001300">
    <property type="entry name" value="Peptidase_C2_calpain_cat"/>
</dbReference>
<protein>
    <submittedName>
        <fullName evidence="14">Calpain 5</fullName>
    </submittedName>
</protein>
<dbReference type="SUPFAM" id="SSF49758">
    <property type="entry name" value="Calpain large subunit, middle domain (domain III)"/>
    <property type="match status" value="3"/>
</dbReference>
<evidence type="ECO:0000256" key="11">
    <source>
        <dbReference type="PROSITE-ProRule" id="PRU00239"/>
    </source>
</evidence>
<keyword evidence="2" id="KW-0597">Phosphoprotein</keyword>
<feature type="active site" evidence="10 11">
    <location>
        <position position="797"/>
    </location>
</feature>
<dbReference type="InterPro" id="IPR038765">
    <property type="entry name" value="Papain-like_cys_pep_sf"/>
</dbReference>
<dbReference type="InterPro" id="IPR000169">
    <property type="entry name" value="Pept_cys_AS"/>
</dbReference>
<feature type="active site" evidence="10 11">
    <location>
        <position position="817"/>
    </location>
</feature>
<feature type="compositionally biased region" description="Acidic residues" evidence="12">
    <location>
        <begin position="84"/>
        <end position="96"/>
    </location>
</feature>
<dbReference type="PANTHER" id="PTHR10183:SF379">
    <property type="entry name" value="CALPAIN-5"/>
    <property type="match status" value="1"/>
</dbReference>
<sequence length="1149" mass="121547">MSDDWDDILNDFAETTDMSSVTAALEEGGKTVAAEAEALAAAQARIAAATEEAKKARPPPPSGPPPSGPRQPPPPAHRPPDGGDGGDTDAVAADDADAVRAKRLAEAKARLAKQDAERRKAAQAAVAEKIKAEEAAKPKLNLASKGAVKQSKMPKAESPAEAADTSGDPAAPEPAPLPRASLTGGPAGGDASFATSTANPAPKLTPAPLGLDAAVTPGGSSVALDGGDGASSSTDPELAGVDPAQYAHVVELSSAWDAHTAGGSFNYPQTVGNNPQFFLTVPEESGGVEVVLVLTQLERPTPQQNHSMQILVTQSGGKRISGGVYQNEVVANSGGYVNTTSVKLAVRLEGAATPYTVLVSTFMPGNEAPLKVTLCTDESEVSLEPAATVAEAGKYVHKRSLDSAWHADNSGGCMNYPTMKDNPQFFITTPKPGPPSAPKPPVAVHISLTQNLPPGSALHPIGFVVAYRNGSRITSALRKSEHIGSSGQFVNLATVDASFELECRPRPYTLVVSTFEPGCEAPFTVSVESATPLKVVQAAPASAPRVEIHNTNTEAKIVEHHSGKSFLKRTLHHPPSEPSPEFLSAEVSSAGRVYVDPTFGEPSWRRLVEQEVDSLPDGRLPACCLFDSIDPDDIVQGALGDCWLLSAISAIAGRDEAVLDLFVKDETSDAGVYGVWFWSAAGGWTEVVVDDRVPFLGERPLYACSDEKHEMWPSIVEKAYAKFQGSYAALDGGLCNDAFVNLTGGVGEFIQFKNEVGAAEALWEKLVLYHSERFLLASGSHGSDDAEENEDGIVDGHAYTILDVREIDGYRLLNIRNPHGTNEWSGDWSDHDTRHWTAARREALGHTAEDDGEFWISINDFMANYRVMYVCKVFPSDEWTETSASGVFTGAERGPADCPQYLLTNPSSEPMHVVISVRQAEVRPRNASPLYIGFEVVDHGGRPLPHLSATLNFVVPPSQFVNFLEVSWEGELPPSETPYTLIVRTYQYTGANRFLLRVFSKVAGGADAGGEGIQLKDITGDAHTASWVAASASGAASTGGAPSSGPKPWIPLAAAVKSEVAGLRQYEGGTAEAIPLALRIGQAIKAFSAALPTSETTRPEYADGPPAVAIFSQLVTFCKVASSHPDPDVLAVCDSLEALLDKICRRARG</sequence>
<name>A0A0L0DA17_THETB</name>
<dbReference type="RefSeq" id="XP_013758212.1">
    <property type="nucleotide sequence ID" value="XM_013902758.1"/>
</dbReference>
<evidence type="ECO:0000256" key="6">
    <source>
        <dbReference type="ARBA" id="ARBA00022771"/>
    </source>
</evidence>
<dbReference type="InterPro" id="IPR022684">
    <property type="entry name" value="Calpain_cysteine_protease"/>
</dbReference>
<dbReference type="CDD" id="cd00044">
    <property type="entry name" value="CysPc"/>
    <property type="match status" value="1"/>
</dbReference>
<dbReference type="PROSITE" id="PS00139">
    <property type="entry name" value="THIOL_PROTEASE_CYS"/>
    <property type="match status" value="1"/>
</dbReference>
<evidence type="ECO:0000256" key="9">
    <source>
        <dbReference type="ARBA" id="ARBA00022833"/>
    </source>
</evidence>
<dbReference type="STRING" id="461836.A0A0L0DA17"/>
<dbReference type="InterPro" id="IPR022682">
    <property type="entry name" value="Calpain_domain_III"/>
</dbReference>
<evidence type="ECO:0000313" key="15">
    <source>
        <dbReference type="Proteomes" id="UP000054408"/>
    </source>
</evidence>
<evidence type="ECO:0000259" key="13">
    <source>
        <dbReference type="PROSITE" id="PS50203"/>
    </source>
</evidence>
<evidence type="ECO:0000256" key="1">
    <source>
        <dbReference type="ARBA" id="ARBA00007623"/>
    </source>
</evidence>
<feature type="active site" evidence="10 11">
    <location>
        <position position="642"/>
    </location>
</feature>
<keyword evidence="9" id="KW-0862">Zinc</keyword>
<keyword evidence="8 11" id="KW-0788">Thiol protease</keyword>
<dbReference type="FunFam" id="3.90.70.10:FF:000010">
    <property type="entry name" value="Calpain 15"/>
    <property type="match status" value="1"/>
</dbReference>
<feature type="region of interest" description="Disordered" evidence="12">
    <location>
        <begin position="43"/>
        <end position="239"/>
    </location>
</feature>
<dbReference type="GO" id="GO:0004198">
    <property type="term" value="F:calcium-dependent cysteine-type endopeptidase activity"/>
    <property type="evidence" value="ECO:0007669"/>
    <property type="project" value="InterPro"/>
</dbReference>
<dbReference type="Pfam" id="PF01067">
    <property type="entry name" value="Calpain_III"/>
    <property type="match status" value="3"/>
</dbReference>
<proteinExistence type="inferred from homology"/>
<feature type="compositionally biased region" description="Basic and acidic residues" evidence="12">
    <location>
        <begin position="128"/>
        <end position="137"/>
    </location>
</feature>
<keyword evidence="7 11" id="KW-0378">Hydrolase</keyword>
<dbReference type="OMA" id="IWPCILE"/>
<evidence type="ECO:0000313" key="14">
    <source>
        <dbReference type="EMBL" id="KNC49194.1"/>
    </source>
</evidence>
<evidence type="ECO:0000256" key="10">
    <source>
        <dbReference type="PIRSR" id="PIRSR622684-1"/>
    </source>
</evidence>
<dbReference type="GeneID" id="25564642"/>
<evidence type="ECO:0000256" key="3">
    <source>
        <dbReference type="ARBA" id="ARBA00022670"/>
    </source>
</evidence>
<organism evidence="14 15">
    <name type="scientific">Thecamonas trahens ATCC 50062</name>
    <dbReference type="NCBI Taxonomy" id="461836"/>
    <lineage>
        <taxon>Eukaryota</taxon>
        <taxon>Apusozoa</taxon>
        <taxon>Apusomonadida</taxon>
        <taxon>Apusomonadidae</taxon>
        <taxon>Thecamonas</taxon>
    </lineage>
</organism>
<keyword evidence="6" id="KW-0863">Zinc-finger</keyword>
<dbReference type="Gene3D" id="3.90.70.10">
    <property type="entry name" value="Cysteine proteinases"/>
    <property type="match status" value="1"/>
</dbReference>
<evidence type="ECO:0000256" key="7">
    <source>
        <dbReference type="ARBA" id="ARBA00022801"/>
    </source>
</evidence>
<dbReference type="GO" id="GO:0006508">
    <property type="term" value="P:proteolysis"/>
    <property type="evidence" value="ECO:0007669"/>
    <property type="project" value="UniProtKB-KW"/>
</dbReference>
<keyword evidence="3 11" id="KW-0645">Protease</keyword>
<dbReference type="eggNOG" id="KOG0045">
    <property type="taxonomic scope" value="Eukaryota"/>
</dbReference>
<dbReference type="EMBL" id="GL349453">
    <property type="protein sequence ID" value="KNC49194.1"/>
    <property type="molecule type" value="Genomic_DNA"/>
</dbReference>
<dbReference type="GO" id="GO:0008270">
    <property type="term" value="F:zinc ion binding"/>
    <property type="evidence" value="ECO:0007669"/>
    <property type="project" value="UniProtKB-KW"/>
</dbReference>
<keyword evidence="5" id="KW-0677">Repeat</keyword>
<dbReference type="SMART" id="SM00720">
    <property type="entry name" value="calpain_III"/>
    <property type="match status" value="2"/>
</dbReference>
<reference evidence="14 15" key="1">
    <citation type="submission" date="2010-05" db="EMBL/GenBank/DDBJ databases">
        <title>The Genome Sequence of Thecamonas trahens ATCC 50062.</title>
        <authorList>
            <consortium name="The Broad Institute Genome Sequencing Platform"/>
            <person name="Russ C."/>
            <person name="Cuomo C."/>
            <person name="Shea T."/>
            <person name="Young S.K."/>
            <person name="Zeng Q."/>
            <person name="Koehrsen M."/>
            <person name="Haas B."/>
            <person name="Borodovsky M."/>
            <person name="Guigo R."/>
            <person name="Alvarado L."/>
            <person name="Berlin A."/>
            <person name="Bochicchio J."/>
            <person name="Borenstein D."/>
            <person name="Chapman S."/>
            <person name="Chen Z."/>
            <person name="Freedman E."/>
            <person name="Gellesch M."/>
            <person name="Goldberg J."/>
            <person name="Griggs A."/>
            <person name="Gujja S."/>
            <person name="Heilman E."/>
            <person name="Heiman D."/>
            <person name="Hepburn T."/>
            <person name="Howarth C."/>
            <person name="Jen D."/>
            <person name="Larson L."/>
            <person name="Mehta T."/>
            <person name="Park D."/>
            <person name="Pearson M."/>
            <person name="Roberts A."/>
            <person name="Saif S."/>
            <person name="Shenoy N."/>
            <person name="Sisk P."/>
            <person name="Stolte C."/>
            <person name="Sykes S."/>
            <person name="Thomson T."/>
            <person name="Walk T."/>
            <person name="White J."/>
            <person name="Yandava C."/>
            <person name="Burger G."/>
            <person name="Gray M.W."/>
            <person name="Holland P.W.H."/>
            <person name="King N."/>
            <person name="Lang F.B.F."/>
            <person name="Roger A.J."/>
            <person name="Ruiz-Trillo I."/>
            <person name="Lander E."/>
            <person name="Nusbaum C."/>
        </authorList>
    </citation>
    <scope>NUCLEOTIDE SEQUENCE [LARGE SCALE GENOMIC DNA]</scope>
    <source>
        <strain evidence="14 15">ATCC 50062</strain>
    </source>
</reference>
<feature type="domain" description="Calpain catalytic" evidence="13">
    <location>
        <begin position="570"/>
        <end position="874"/>
    </location>
</feature>
<evidence type="ECO:0000256" key="5">
    <source>
        <dbReference type="ARBA" id="ARBA00022737"/>
    </source>
</evidence>
<dbReference type="Gene3D" id="2.60.120.380">
    <property type="match status" value="3"/>
</dbReference>
<dbReference type="AlphaFoldDB" id="A0A0L0DA17"/>
<dbReference type="SMART" id="SM00230">
    <property type="entry name" value="CysPc"/>
    <property type="match status" value="1"/>
</dbReference>
<accession>A0A0L0DA17</accession>
<dbReference type="OrthoDB" id="424753at2759"/>
<dbReference type="Proteomes" id="UP000054408">
    <property type="component" value="Unassembled WGS sequence"/>
</dbReference>
<dbReference type="PROSITE" id="PS50203">
    <property type="entry name" value="CALPAIN_CAT"/>
    <property type="match status" value="1"/>
</dbReference>
<feature type="compositionally biased region" description="Basic and acidic residues" evidence="12">
    <location>
        <begin position="97"/>
        <end position="120"/>
    </location>
</feature>
<dbReference type="SUPFAM" id="SSF54001">
    <property type="entry name" value="Cysteine proteinases"/>
    <property type="match status" value="1"/>
</dbReference>
<dbReference type="Pfam" id="PF00648">
    <property type="entry name" value="Peptidase_C2"/>
    <property type="match status" value="1"/>
</dbReference>
<keyword evidence="4" id="KW-0479">Metal-binding</keyword>
<dbReference type="InterPro" id="IPR036213">
    <property type="entry name" value="Calpain_III_sf"/>
</dbReference>
<keyword evidence="15" id="KW-1185">Reference proteome</keyword>
<comment type="similarity">
    <text evidence="1">Belongs to the peptidase C2 family.</text>
</comment>
<dbReference type="PRINTS" id="PR00704">
    <property type="entry name" value="CALPAIN"/>
</dbReference>
<evidence type="ECO:0000256" key="8">
    <source>
        <dbReference type="ARBA" id="ARBA00022807"/>
    </source>
</evidence>
<gene>
    <name evidence="14" type="ORF">AMSG_05175</name>
</gene>
<feature type="compositionally biased region" description="Pro residues" evidence="12">
    <location>
        <begin position="58"/>
        <end position="77"/>
    </location>
</feature>